<comment type="caution">
    <text evidence="1">The sequence shown here is derived from an EMBL/GenBank/DDBJ whole genome shotgun (WGS) entry which is preliminary data.</text>
</comment>
<proteinExistence type="predicted"/>
<dbReference type="EMBL" id="BAAAHB010000160">
    <property type="protein sequence ID" value="GAA0496074.1"/>
    <property type="molecule type" value="Genomic_DNA"/>
</dbReference>
<name>A0ABP3L9N7_9ACTN</name>
<sequence>MGERFIACDPVFMVTGQRVADLARDCLALSVEETVTGLRTLTAHFLAVAPRRQANHDVVEYLDGRTLSFGSELSVSLGPPGDERVVFGGTVSALEVSFEEGDTPHVTVFAEDALMALRMTRRSRTYRQVSDADVARRIAADHGLTADTDAAGPAYPLVHQVNESDLAFLRARARLLGAEIWATGRTLHLATRDRRPGPRLELVQGRDLLAAVVRADLAHQRSEVRVSGYDARARGAIDAEADGRAVTAEVPGGRTGPDVLLKAVGQRVDQRIRMVPLAETEGRAWARARMQARARRFVTATGTTAGTPELTVGSRLTLTGVGAPFDGDGYYTTRVRHTFQRGAQGLRSHFEAERATVNAGGDR</sequence>
<evidence type="ECO:0008006" key="3">
    <source>
        <dbReference type="Google" id="ProtNLM"/>
    </source>
</evidence>
<organism evidence="1 2">
    <name type="scientific">Streptomyces stramineus</name>
    <dbReference type="NCBI Taxonomy" id="173861"/>
    <lineage>
        <taxon>Bacteria</taxon>
        <taxon>Bacillati</taxon>
        <taxon>Actinomycetota</taxon>
        <taxon>Actinomycetes</taxon>
        <taxon>Kitasatosporales</taxon>
        <taxon>Streptomycetaceae</taxon>
        <taxon>Streptomyces</taxon>
    </lineage>
</organism>
<dbReference type="Gene3D" id="3.55.50.10">
    <property type="entry name" value="Baseplate protein-like domains"/>
    <property type="match status" value="1"/>
</dbReference>
<reference evidence="2" key="1">
    <citation type="journal article" date="2019" name="Int. J. Syst. Evol. Microbiol.">
        <title>The Global Catalogue of Microorganisms (GCM) 10K type strain sequencing project: providing services to taxonomists for standard genome sequencing and annotation.</title>
        <authorList>
            <consortium name="The Broad Institute Genomics Platform"/>
            <consortium name="The Broad Institute Genome Sequencing Center for Infectious Disease"/>
            <person name="Wu L."/>
            <person name="Ma J."/>
        </authorList>
    </citation>
    <scope>NUCLEOTIDE SEQUENCE [LARGE SCALE GENOMIC DNA]</scope>
    <source>
        <strain evidence="2">JCM 10649</strain>
    </source>
</reference>
<dbReference type="Pfam" id="PF05954">
    <property type="entry name" value="Phage_GPD"/>
    <property type="match status" value="1"/>
</dbReference>
<accession>A0ABP3L9N7</accession>
<keyword evidence="2" id="KW-1185">Reference proteome</keyword>
<protein>
    <recommendedName>
        <fullName evidence="3">Phage late control D family protein</fullName>
    </recommendedName>
</protein>
<dbReference type="RefSeq" id="WP_344097853.1">
    <property type="nucleotide sequence ID" value="NZ_BAAAHB010000160.1"/>
</dbReference>
<gene>
    <name evidence="1" type="ORF">GCM10009544_64840</name>
</gene>
<evidence type="ECO:0000313" key="1">
    <source>
        <dbReference type="EMBL" id="GAA0496074.1"/>
    </source>
</evidence>
<dbReference type="Proteomes" id="UP001499895">
    <property type="component" value="Unassembled WGS sequence"/>
</dbReference>
<dbReference type="SUPFAM" id="SSF69279">
    <property type="entry name" value="Phage tail proteins"/>
    <property type="match status" value="2"/>
</dbReference>
<evidence type="ECO:0000313" key="2">
    <source>
        <dbReference type="Proteomes" id="UP001499895"/>
    </source>
</evidence>